<dbReference type="PANTHER" id="PTHR47966">
    <property type="entry name" value="BETA-SITE APP-CLEAVING ENZYME, ISOFORM A-RELATED"/>
    <property type="match status" value="1"/>
</dbReference>
<comment type="similarity">
    <text evidence="1 5">Belongs to the peptidase A1 family.</text>
</comment>
<dbReference type="PROSITE" id="PS51767">
    <property type="entry name" value="PEPTIDASE_A1"/>
    <property type="match status" value="1"/>
</dbReference>
<evidence type="ECO:0000313" key="9">
    <source>
        <dbReference type="Proteomes" id="UP000298493"/>
    </source>
</evidence>
<dbReference type="EMBL" id="SNSC02000030">
    <property type="protein sequence ID" value="TID13029.1"/>
    <property type="molecule type" value="Genomic_DNA"/>
</dbReference>
<dbReference type="Gene3D" id="2.40.70.10">
    <property type="entry name" value="Acid Proteases"/>
    <property type="match status" value="2"/>
</dbReference>
<keyword evidence="9" id="KW-1185">Reference proteome</keyword>
<dbReference type="Pfam" id="PF00026">
    <property type="entry name" value="Asp"/>
    <property type="match status" value="1"/>
</dbReference>
<dbReference type="InterPro" id="IPR033121">
    <property type="entry name" value="PEPTIDASE_A1"/>
</dbReference>
<keyword evidence="2 5" id="KW-0064">Aspartyl protease</keyword>
<evidence type="ECO:0000259" key="7">
    <source>
        <dbReference type="PROSITE" id="PS51767"/>
    </source>
</evidence>
<reference evidence="8 9" key="1">
    <citation type="submission" date="2019-04" db="EMBL/GenBank/DDBJ databases">
        <title>High contiguity whole genome sequence and gene annotation resource for two Venturia nashicola isolates.</title>
        <authorList>
            <person name="Prokchorchik M."/>
            <person name="Won K."/>
            <person name="Lee Y."/>
            <person name="Choi E.D."/>
            <person name="Segonzac C."/>
            <person name="Sohn K.H."/>
        </authorList>
    </citation>
    <scope>NUCLEOTIDE SEQUENCE [LARGE SCALE GENOMIC DNA]</scope>
    <source>
        <strain evidence="8 9">PRI2</strain>
    </source>
</reference>
<accession>A0A4Z1NCE0</accession>
<keyword evidence="5" id="KW-0378">Hydrolase</keyword>
<dbReference type="InterPro" id="IPR021109">
    <property type="entry name" value="Peptidase_aspartic_dom_sf"/>
</dbReference>
<dbReference type="InterPro" id="IPR001969">
    <property type="entry name" value="Aspartic_peptidase_AS"/>
</dbReference>
<dbReference type="AlphaFoldDB" id="A0A4Z1NCE0"/>
<dbReference type="PANTHER" id="PTHR47966:SF51">
    <property type="entry name" value="BETA-SITE APP-CLEAVING ENZYME, ISOFORM A-RELATED"/>
    <property type="match status" value="1"/>
</dbReference>
<feature type="signal peptide" evidence="6">
    <location>
        <begin position="1"/>
        <end position="19"/>
    </location>
</feature>
<feature type="disulfide bond" evidence="4">
    <location>
        <begin position="95"/>
        <end position="101"/>
    </location>
</feature>
<feature type="active site" evidence="3">
    <location>
        <position position="279"/>
    </location>
</feature>
<dbReference type="SUPFAM" id="SSF50630">
    <property type="entry name" value="Acid proteases"/>
    <property type="match status" value="1"/>
</dbReference>
<evidence type="ECO:0000256" key="1">
    <source>
        <dbReference type="ARBA" id="ARBA00007447"/>
    </source>
</evidence>
<dbReference type="PROSITE" id="PS00141">
    <property type="entry name" value="ASP_PROTEASE"/>
    <property type="match status" value="2"/>
</dbReference>
<keyword evidence="4" id="KW-1015">Disulfide bond</keyword>
<proteinExistence type="inferred from homology"/>
<evidence type="ECO:0000313" key="8">
    <source>
        <dbReference type="EMBL" id="TID13029.1"/>
    </source>
</evidence>
<sequence length="408" mass="43476">MHSSLLPWVTLACLGLSSAQDAKSDGQVYTIELSAKQARVVQRRFQRRDNLPLSDYFLGTDLQWYGTMQVGTPPQNLSVVFDTGSPDIIFQSDQCTAALGCTSPDKFYTNKSTTYVASGQAWPRPLMFGTGIGVGVGSAAMPHCNGIIAQDTVSLAGLSVPKQAIGPITSQSPDLFGKDSGINGIFGLAPNGGFLSGNSFMEALVAQQKIPKKIFGLYLSPKKVGNAELSLGGINKARATGEITYIPVKTSDNAWSIRFNSIAVNGQMTVIPGQDAIADSGTSNMIAPRNDIDKIHALISPKIKLIDLQGAYGIPCADLPGINASITFGLGDGLFTIPSQELSVGPWEGTPKRGEYAGMEGICQTLFNAASPGVPFWVIGGSLMKYYYTVWDMETPRMGWSKTVQSPI</sequence>
<keyword evidence="5 8" id="KW-0645">Protease</keyword>
<evidence type="ECO:0000256" key="6">
    <source>
        <dbReference type="SAM" id="SignalP"/>
    </source>
</evidence>
<keyword evidence="6" id="KW-0732">Signal</keyword>
<feature type="domain" description="Peptidase A1" evidence="7">
    <location>
        <begin position="64"/>
        <end position="401"/>
    </location>
</feature>
<dbReference type="InterPro" id="IPR034164">
    <property type="entry name" value="Pepsin-like_dom"/>
</dbReference>
<evidence type="ECO:0000256" key="5">
    <source>
        <dbReference type="RuleBase" id="RU000454"/>
    </source>
</evidence>
<evidence type="ECO:0000256" key="2">
    <source>
        <dbReference type="ARBA" id="ARBA00022750"/>
    </source>
</evidence>
<dbReference type="CDD" id="cd05471">
    <property type="entry name" value="pepsin_like"/>
    <property type="match status" value="1"/>
</dbReference>
<evidence type="ECO:0000256" key="4">
    <source>
        <dbReference type="PIRSR" id="PIRSR601461-2"/>
    </source>
</evidence>
<dbReference type="STRING" id="86259.A0A4Z1NCE0"/>
<organism evidence="8 9">
    <name type="scientific">Venturia nashicola</name>
    <dbReference type="NCBI Taxonomy" id="86259"/>
    <lineage>
        <taxon>Eukaryota</taxon>
        <taxon>Fungi</taxon>
        <taxon>Dikarya</taxon>
        <taxon>Ascomycota</taxon>
        <taxon>Pezizomycotina</taxon>
        <taxon>Dothideomycetes</taxon>
        <taxon>Pleosporomycetidae</taxon>
        <taxon>Venturiales</taxon>
        <taxon>Venturiaceae</taxon>
        <taxon>Venturia</taxon>
    </lineage>
</organism>
<dbReference type="PRINTS" id="PR00792">
    <property type="entry name" value="PEPSIN"/>
</dbReference>
<comment type="caution">
    <text evidence="8">The sequence shown here is derived from an EMBL/GenBank/DDBJ whole genome shotgun (WGS) entry which is preliminary data.</text>
</comment>
<dbReference type="GO" id="GO:0006508">
    <property type="term" value="P:proteolysis"/>
    <property type="evidence" value="ECO:0007669"/>
    <property type="project" value="UniProtKB-KW"/>
</dbReference>
<dbReference type="Proteomes" id="UP000298493">
    <property type="component" value="Unassembled WGS sequence"/>
</dbReference>
<protein>
    <submittedName>
        <fullName evidence="8">Acid protease</fullName>
    </submittedName>
</protein>
<dbReference type="InterPro" id="IPR001461">
    <property type="entry name" value="Aspartic_peptidase_A1"/>
</dbReference>
<evidence type="ECO:0000256" key="3">
    <source>
        <dbReference type="PIRSR" id="PIRSR601461-1"/>
    </source>
</evidence>
<gene>
    <name evidence="8" type="ORF">E6O75_ATG10168</name>
</gene>
<feature type="active site" evidence="3">
    <location>
        <position position="82"/>
    </location>
</feature>
<feature type="chain" id="PRO_5021502825" evidence="6">
    <location>
        <begin position="20"/>
        <end position="408"/>
    </location>
</feature>
<name>A0A4Z1NCE0_9PEZI</name>
<dbReference type="GO" id="GO:0004190">
    <property type="term" value="F:aspartic-type endopeptidase activity"/>
    <property type="evidence" value="ECO:0007669"/>
    <property type="project" value="UniProtKB-KW"/>
</dbReference>